<comment type="similarity">
    <text evidence="2 6">Belongs to the band 7/mec-2 family. HflK subfamily.</text>
</comment>
<evidence type="ECO:0000313" key="11">
    <source>
        <dbReference type="Proteomes" id="UP000252038"/>
    </source>
</evidence>
<dbReference type="CDD" id="cd03404">
    <property type="entry name" value="SPFH_HflK"/>
    <property type="match status" value="1"/>
</dbReference>
<evidence type="ECO:0000256" key="5">
    <source>
        <dbReference type="ARBA" id="ARBA00023136"/>
    </source>
</evidence>
<dbReference type="EMBL" id="JBDXMI010000001">
    <property type="protein sequence ID" value="MEO9386492.1"/>
    <property type="molecule type" value="Genomic_DNA"/>
</dbReference>
<gene>
    <name evidence="9" type="primary">hflK</name>
    <name evidence="10" type="ORF">ABI908_20540</name>
    <name evidence="9" type="ORF">DK843_08135</name>
</gene>
<keyword evidence="9" id="KW-0378">Hydrolase</keyword>
<evidence type="ECO:0000256" key="1">
    <source>
        <dbReference type="ARBA" id="ARBA00004167"/>
    </source>
</evidence>
<dbReference type="Pfam" id="PF12221">
    <property type="entry name" value="HflK_N"/>
    <property type="match status" value="1"/>
</dbReference>
<dbReference type="InterPro" id="IPR001107">
    <property type="entry name" value="Band_7"/>
</dbReference>
<reference evidence="10 12" key="2">
    <citation type="submission" date="2024-05" db="EMBL/GenBank/DDBJ databases">
        <authorList>
            <person name="De Oliveira J.P."/>
            <person name="Noriler S.A."/>
            <person name="De Oliveira A.G."/>
            <person name="Sipoli D.S."/>
        </authorList>
    </citation>
    <scope>NUCLEOTIDE SEQUENCE [LARGE SCALE GENOMIC DNA]</scope>
    <source>
        <strain evidence="10 12">LABIM192</strain>
    </source>
</reference>
<comment type="subcellular location">
    <subcellularLocation>
        <location evidence="1">Membrane</location>
        <topology evidence="1">Single-pass membrane protein</topology>
    </subcellularLocation>
</comment>
<name>A0A344UG66_9NEIS</name>
<dbReference type="OrthoDB" id="9779595at2"/>
<dbReference type="GO" id="GO:0008233">
    <property type="term" value="F:peptidase activity"/>
    <property type="evidence" value="ECO:0007669"/>
    <property type="project" value="UniProtKB-KW"/>
</dbReference>
<evidence type="ECO:0000256" key="4">
    <source>
        <dbReference type="ARBA" id="ARBA00022989"/>
    </source>
</evidence>
<keyword evidence="9" id="KW-0645">Protease</keyword>
<organism evidence="9 11">
    <name type="scientific">Chromobacterium phragmitis</name>
    <dbReference type="NCBI Taxonomy" id="2202141"/>
    <lineage>
        <taxon>Bacteria</taxon>
        <taxon>Pseudomonadati</taxon>
        <taxon>Pseudomonadota</taxon>
        <taxon>Betaproteobacteria</taxon>
        <taxon>Neisseriales</taxon>
        <taxon>Chromobacteriaceae</taxon>
        <taxon>Chromobacterium</taxon>
    </lineage>
</organism>
<feature type="domain" description="Band 7" evidence="8">
    <location>
        <begin position="78"/>
        <end position="255"/>
    </location>
</feature>
<dbReference type="InterPro" id="IPR020980">
    <property type="entry name" value="Membrane_HflK_N"/>
</dbReference>
<dbReference type="NCBIfam" id="TIGR01933">
    <property type="entry name" value="hflK"/>
    <property type="match status" value="1"/>
</dbReference>
<keyword evidence="12" id="KW-1185">Reference proteome</keyword>
<evidence type="ECO:0000259" key="8">
    <source>
        <dbReference type="SMART" id="SM00244"/>
    </source>
</evidence>
<proteinExistence type="inferred from homology"/>
<dbReference type="PANTHER" id="PTHR43327:SF2">
    <property type="entry name" value="MODULATOR OF FTSH PROTEASE HFLK"/>
    <property type="match status" value="1"/>
</dbReference>
<evidence type="ECO:0000256" key="6">
    <source>
        <dbReference type="RuleBase" id="RU364113"/>
    </source>
</evidence>
<feature type="compositionally biased region" description="Low complexity" evidence="7">
    <location>
        <begin position="365"/>
        <end position="393"/>
    </location>
</feature>
<dbReference type="EMBL" id="CP029554">
    <property type="protein sequence ID" value="AXE34264.1"/>
    <property type="molecule type" value="Genomic_DNA"/>
</dbReference>
<dbReference type="PANTHER" id="PTHR43327">
    <property type="entry name" value="STOMATIN-LIKE PROTEIN 2, MITOCHONDRIAL"/>
    <property type="match status" value="1"/>
</dbReference>
<keyword evidence="3 6" id="KW-0812">Transmembrane</keyword>
<evidence type="ECO:0000313" key="12">
    <source>
        <dbReference type="Proteomes" id="UP001462502"/>
    </source>
</evidence>
<protein>
    <recommendedName>
        <fullName evidence="6">Protein HflK</fullName>
    </recommendedName>
</protein>
<sequence>MSQNDPNRGRNGQSGPPDLDEVFRDLNRKLSRLLGGKPNNGGQGGNQGGRPGASFTPPSYKGGAAVVVGVLAALWLASGLYIVDAREEGVVLRLGSFNRVTEPGLQWHAPYPFERAEIVNLTELRSVEVGYRGSAQNRVPEESLMLTEDQNIIDVQLSVQYDIKDARAYLFNNAARERDGKDLVKQAAETAIREVVGRNKVDFVLNEGRAQIASDARKLIQDILDRYKAGIRIAKVNINDVQPPQPVLAAFDDAVKAGQDKDKLRNEGMAYANEVVPKAKGMASRLVQEAEGYQQQVVERAQGDAERFKQVLPEYNKAPKVTRDRMYLDMMQQIMNNSSKVLVDQKGGNSLLYLPLDKLTQMTAPGAAAPAPAAPSASQAPAAPAQPAAAPAAKNGRDSSRSRDFFGAER</sequence>
<dbReference type="AlphaFoldDB" id="A0A344UG66"/>
<dbReference type="Proteomes" id="UP001462502">
    <property type="component" value="Unassembled WGS sequence"/>
</dbReference>
<feature type="compositionally biased region" description="Polar residues" evidence="7">
    <location>
        <begin position="1"/>
        <end position="14"/>
    </location>
</feature>
<dbReference type="SMART" id="SM00244">
    <property type="entry name" value="PHB"/>
    <property type="match status" value="1"/>
</dbReference>
<comment type="subunit">
    <text evidence="6">HflC and HflK may interact to form a multimeric complex.</text>
</comment>
<dbReference type="GO" id="GO:0006508">
    <property type="term" value="P:proteolysis"/>
    <property type="evidence" value="ECO:0007669"/>
    <property type="project" value="UniProtKB-KW"/>
</dbReference>
<dbReference type="SUPFAM" id="SSF117892">
    <property type="entry name" value="Band 7/SPFH domain"/>
    <property type="match status" value="1"/>
</dbReference>
<comment type="function">
    <text evidence="6">HflC and HflK could encode or regulate a protease.</text>
</comment>
<dbReference type="KEGG" id="chrb:DK843_08135"/>
<dbReference type="InterPro" id="IPR010201">
    <property type="entry name" value="HflK"/>
</dbReference>
<feature type="compositionally biased region" description="Basic and acidic residues" evidence="7">
    <location>
        <begin position="395"/>
        <end position="410"/>
    </location>
</feature>
<feature type="compositionally biased region" description="Gly residues" evidence="7">
    <location>
        <begin position="38"/>
        <end position="51"/>
    </location>
</feature>
<dbReference type="KEGG" id="chri:DK842_02655"/>
<feature type="region of interest" description="Disordered" evidence="7">
    <location>
        <begin position="33"/>
        <end position="56"/>
    </location>
</feature>
<dbReference type="RefSeq" id="WP_114059965.1">
    <property type="nucleotide sequence ID" value="NZ_CP029495.1"/>
</dbReference>
<dbReference type="InterPro" id="IPR050710">
    <property type="entry name" value="Band7/mec-2_domain"/>
</dbReference>
<dbReference type="Pfam" id="PF01145">
    <property type="entry name" value="Band_7"/>
    <property type="match status" value="1"/>
</dbReference>
<evidence type="ECO:0000313" key="10">
    <source>
        <dbReference type="EMBL" id="MEO9386492.1"/>
    </source>
</evidence>
<reference evidence="9 11" key="1">
    <citation type="submission" date="2018-05" db="EMBL/GenBank/DDBJ databases">
        <title>Genome sequencing, assembly and analysis of the novel insecticidal bacterium, Chromobacterium phragmitis.</title>
        <authorList>
            <person name="Sparks M.E."/>
            <person name="Blackburn M.B."/>
            <person name="Gundersen-Rindal D.E."/>
        </authorList>
    </citation>
    <scope>NUCLEOTIDE SEQUENCE [LARGE SCALE GENOMIC DNA]</scope>
    <source>
        <strain evidence="9">IIBBL 274-1</strain>
    </source>
</reference>
<feature type="transmembrane region" description="Helical" evidence="6">
    <location>
        <begin position="64"/>
        <end position="83"/>
    </location>
</feature>
<evidence type="ECO:0000256" key="7">
    <source>
        <dbReference type="SAM" id="MobiDB-lite"/>
    </source>
</evidence>
<dbReference type="Proteomes" id="UP000252038">
    <property type="component" value="Chromosome"/>
</dbReference>
<dbReference type="InterPro" id="IPR036013">
    <property type="entry name" value="Band_7/SPFH_dom_sf"/>
</dbReference>
<accession>A0A344UG66</accession>
<evidence type="ECO:0000313" key="9">
    <source>
        <dbReference type="EMBL" id="AXE34264.1"/>
    </source>
</evidence>
<evidence type="ECO:0000256" key="2">
    <source>
        <dbReference type="ARBA" id="ARBA00006971"/>
    </source>
</evidence>
<dbReference type="Gene3D" id="3.30.479.30">
    <property type="entry name" value="Band 7 domain"/>
    <property type="match status" value="1"/>
</dbReference>
<feature type="region of interest" description="Disordered" evidence="7">
    <location>
        <begin position="1"/>
        <end position="21"/>
    </location>
</feature>
<evidence type="ECO:0000256" key="3">
    <source>
        <dbReference type="ARBA" id="ARBA00022692"/>
    </source>
</evidence>
<keyword evidence="4 6" id="KW-1133">Transmembrane helix</keyword>
<feature type="region of interest" description="Disordered" evidence="7">
    <location>
        <begin position="365"/>
        <end position="410"/>
    </location>
</feature>
<keyword evidence="5 6" id="KW-0472">Membrane</keyword>
<dbReference type="GO" id="GO:0016020">
    <property type="term" value="C:membrane"/>
    <property type="evidence" value="ECO:0007669"/>
    <property type="project" value="UniProtKB-SubCell"/>
</dbReference>